<dbReference type="AlphaFoldDB" id="A0A9D5JWX1"/>
<dbReference type="Pfam" id="PF01165">
    <property type="entry name" value="Ribosomal_S21"/>
    <property type="match status" value="1"/>
</dbReference>
<accession>A0A9D5JWX1</accession>
<feature type="region of interest" description="Disordered" evidence="5">
    <location>
        <begin position="41"/>
        <end position="62"/>
    </location>
</feature>
<dbReference type="EMBL" id="WJJP01000474">
    <property type="protein sequence ID" value="MBD3325802.1"/>
    <property type="molecule type" value="Genomic_DNA"/>
</dbReference>
<evidence type="ECO:0000256" key="5">
    <source>
        <dbReference type="SAM" id="MobiDB-lite"/>
    </source>
</evidence>
<organism evidence="6 7">
    <name type="scientific">candidate division KSB3 bacterium</name>
    <dbReference type="NCBI Taxonomy" id="2044937"/>
    <lineage>
        <taxon>Bacteria</taxon>
        <taxon>candidate division KSB3</taxon>
    </lineage>
</organism>
<evidence type="ECO:0000256" key="1">
    <source>
        <dbReference type="ARBA" id="ARBA00006640"/>
    </source>
</evidence>
<dbReference type="InterPro" id="IPR001911">
    <property type="entry name" value="Ribosomal_bS21"/>
</dbReference>
<comment type="caution">
    <text evidence="6">The sequence shown here is derived from an EMBL/GenBank/DDBJ whole genome shotgun (WGS) entry which is preliminary data.</text>
</comment>
<keyword evidence="2 6" id="KW-0689">Ribosomal protein</keyword>
<evidence type="ECO:0000256" key="3">
    <source>
        <dbReference type="ARBA" id="ARBA00023274"/>
    </source>
</evidence>
<dbReference type="GO" id="GO:0006412">
    <property type="term" value="P:translation"/>
    <property type="evidence" value="ECO:0007669"/>
    <property type="project" value="InterPro"/>
</dbReference>
<dbReference type="GO" id="GO:1990904">
    <property type="term" value="C:ribonucleoprotein complex"/>
    <property type="evidence" value="ECO:0007669"/>
    <property type="project" value="UniProtKB-KW"/>
</dbReference>
<name>A0A9D5JWX1_9BACT</name>
<reference evidence="6" key="1">
    <citation type="submission" date="2019-11" db="EMBL/GenBank/DDBJ databases">
        <title>Microbial mats filling the niche in hypersaline microbial mats.</title>
        <authorList>
            <person name="Wong H.L."/>
            <person name="Macleod F.I."/>
            <person name="White R.A. III"/>
            <person name="Burns B.P."/>
        </authorList>
    </citation>
    <scope>NUCLEOTIDE SEQUENCE</scope>
    <source>
        <strain evidence="6">Rbin_158</strain>
    </source>
</reference>
<dbReference type="GO" id="GO:0005840">
    <property type="term" value="C:ribosome"/>
    <property type="evidence" value="ECO:0007669"/>
    <property type="project" value="UniProtKB-KW"/>
</dbReference>
<feature type="compositionally biased region" description="Basic residues" evidence="5">
    <location>
        <begin position="47"/>
        <end position="62"/>
    </location>
</feature>
<comment type="similarity">
    <text evidence="1">Belongs to the bacterial ribosomal protein bS21 family.</text>
</comment>
<dbReference type="Gene3D" id="1.20.5.1150">
    <property type="entry name" value="Ribosomal protein S8"/>
    <property type="match status" value="1"/>
</dbReference>
<protein>
    <recommendedName>
        <fullName evidence="4">Small ribosomal subunit protein bS21</fullName>
    </recommendedName>
</protein>
<evidence type="ECO:0000313" key="7">
    <source>
        <dbReference type="Proteomes" id="UP000649604"/>
    </source>
</evidence>
<keyword evidence="3" id="KW-0687">Ribonucleoprotein</keyword>
<evidence type="ECO:0000256" key="2">
    <source>
        <dbReference type="ARBA" id="ARBA00022980"/>
    </source>
</evidence>
<evidence type="ECO:0000313" key="6">
    <source>
        <dbReference type="EMBL" id="MBD3325802.1"/>
    </source>
</evidence>
<dbReference type="Proteomes" id="UP000649604">
    <property type="component" value="Unassembled WGS sequence"/>
</dbReference>
<proteinExistence type="inferred from homology"/>
<gene>
    <name evidence="6" type="primary">rpsU</name>
    <name evidence="6" type="ORF">GF339_14550</name>
</gene>
<dbReference type="GO" id="GO:0003735">
    <property type="term" value="F:structural constituent of ribosome"/>
    <property type="evidence" value="ECO:0007669"/>
    <property type="project" value="InterPro"/>
</dbReference>
<evidence type="ECO:0000256" key="4">
    <source>
        <dbReference type="ARBA" id="ARBA00035135"/>
    </source>
</evidence>
<sequence length="62" mass="7473">MRKVQVAVTVDGDINKALYILRNKFNKEGLKNEITKNRFYEKPSEARRRKAMKQQRKYRNNS</sequence>
<dbReference type="InterPro" id="IPR038380">
    <property type="entry name" value="Ribosomal_bS21_sf"/>
</dbReference>
<dbReference type="NCBIfam" id="TIGR00030">
    <property type="entry name" value="S21p"/>
    <property type="match status" value="1"/>
</dbReference>